<accession>A0A6I1GF65</accession>
<feature type="region of interest" description="Disordered" evidence="1">
    <location>
        <begin position="32"/>
        <end position="83"/>
    </location>
</feature>
<dbReference type="AlphaFoldDB" id="A0A6I1GF65"/>
<feature type="transmembrane region" description="Helical" evidence="2">
    <location>
        <begin position="94"/>
        <end position="115"/>
    </location>
</feature>
<evidence type="ECO:0000256" key="2">
    <source>
        <dbReference type="SAM" id="Phobius"/>
    </source>
</evidence>
<organism evidence="3 4">
    <name type="scientific">Bifidobacterium leontopitheci</name>
    <dbReference type="NCBI Taxonomy" id="2650774"/>
    <lineage>
        <taxon>Bacteria</taxon>
        <taxon>Bacillati</taxon>
        <taxon>Actinomycetota</taxon>
        <taxon>Actinomycetes</taxon>
        <taxon>Bifidobacteriales</taxon>
        <taxon>Bifidobacteriaceae</taxon>
        <taxon>Bifidobacterium</taxon>
    </lineage>
</organism>
<sequence>MLTCPNCGALCNADDRFCVNCGSRLTVPTASPQTAGISLPPIPAPPTPAAGHADPSSRSIPTMPIPVTPTPSQPDDGGPAAAAVSLSRKRRRAVIILIAAILALALVCGGGIAVWKLELIGPRTVPAISSGKADDVAKQLEGKGFVVKRKQVFSATRKGTYMRMEGAKSGDRLDRGSQITVVESRGPGVPEGTVGMTPEKAEARLKTMGVKVVEHEVVADHPGKVSVTVPADGQPLNDPSDGIHIGVGVDGDGIPVEIAGMDKDKAKDELESRGFTVTLKPLFSSRKNLGKIVRADPGIGVMTDTDKATLYYGVDASERYNVVGESMDNTMAMTNTGALAGEYCTDDGDCITLSVGSSDAKPTGLIVDGKEPDSTWDELTLCDYSQDASGCEPVDKDGKPLLKDFLISGTTGAMELYAGMGLPNCGTSVFSGDNPYAYCENDVPREVDSSKPWRDADVTIHDRDSRESLVYKAKELFVVMPVGADLKQLETDGYFSGSSTYQPDADRPYLIRRDNEAYKDVKAYKESGDSAIQDDPYAPGPHMKRFDKAPNAGNVYYLVENPVDFSQFTETTVSGKSDGKSKSDAGGKSDKNAKGDDKQGKSSKSGSPDTYFNSTYQYSVDIPRGYTWGPEPDIGDHGRSFTSPDGTVTIDAFAYYNISFRSPQEELDFLKENLDADASVALAEVHGQSVYLSYSSGGKIVYKREIVIDDSDGATGRILSVTLTYPSDARSEGDPLTETIPLTLKDLG</sequence>
<dbReference type="RefSeq" id="WP_152234528.1">
    <property type="nucleotide sequence ID" value="NZ_JBHSKZ010000024.1"/>
</dbReference>
<feature type="compositionally biased region" description="Basic and acidic residues" evidence="1">
    <location>
        <begin position="577"/>
        <end position="600"/>
    </location>
</feature>
<evidence type="ECO:0000256" key="1">
    <source>
        <dbReference type="SAM" id="MobiDB-lite"/>
    </source>
</evidence>
<dbReference type="GO" id="GO:0004674">
    <property type="term" value="F:protein serine/threonine kinase activity"/>
    <property type="evidence" value="ECO:0007669"/>
    <property type="project" value="UniProtKB-KW"/>
</dbReference>
<evidence type="ECO:0000313" key="3">
    <source>
        <dbReference type="EMBL" id="KAB7790283.1"/>
    </source>
</evidence>
<keyword evidence="3" id="KW-0808">Transferase</keyword>
<dbReference type="Proteomes" id="UP000441772">
    <property type="component" value="Unassembled WGS sequence"/>
</dbReference>
<protein>
    <submittedName>
        <fullName evidence="3">Serine/threonine protein kinase</fullName>
    </submittedName>
</protein>
<dbReference type="EMBL" id="WBVT01000016">
    <property type="protein sequence ID" value="KAB7790283.1"/>
    <property type="molecule type" value="Genomic_DNA"/>
</dbReference>
<keyword evidence="3" id="KW-0418">Kinase</keyword>
<evidence type="ECO:0000313" key="4">
    <source>
        <dbReference type="Proteomes" id="UP000441772"/>
    </source>
</evidence>
<dbReference type="Gene3D" id="3.30.10.20">
    <property type="match status" value="1"/>
</dbReference>
<feature type="compositionally biased region" description="Pro residues" evidence="1">
    <location>
        <begin position="63"/>
        <end position="72"/>
    </location>
</feature>
<keyword evidence="2" id="KW-0812">Transmembrane</keyword>
<keyword evidence="2" id="KW-1133">Transmembrane helix</keyword>
<name>A0A6I1GF65_9BIFI</name>
<feature type="region of interest" description="Disordered" evidence="1">
    <location>
        <begin position="524"/>
        <end position="546"/>
    </location>
</feature>
<keyword evidence="4" id="KW-1185">Reference proteome</keyword>
<reference evidence="3 4" key="1">
    <citation type="submission" date="2019-09" db="EMBL/GenBank/DDBJ databases">
        <title>Characterization of the phylogenetic diversity of two novel species belonging to the genus Bifidobacterium: Bifidobacterium cebidarum sp. nov. and Bifidobacterium leontopitheci sp. nov.</title>
        <authorList>
            <person name="Lugli G.A."/>
            <person name="Duranti S."/>
            <person name="Milani C."/>
            <person name="Turroni F."/>
            <person name="Ventura M."/>
        </authorList>
    </citation>
    <scope>NUCLEOTIDE SEQUENCE [LARGE SCALE GENOMIC DNA]</scope>
    <source>
        <strain evidence="3 4">LMG 31471</strain>
    </source>
</reference>
<feature type="region of interest" description="Disordered" evidence="1">
    <location>
        <begin position="570"/>
        <end position="610"/>
    </location>
</feature>
<keyword evidence="3" id="KW-0723">Serine/threonine-protein kinase</keyword>
<comment type="caution">
    <text evidence="3">The sequence shown here is derived from an EMBL/GenBank/DDBJ whole genome shotgun (WGS) entry which is preliminary data.</text>
</comment>
<gene>
    <name evidence="3" type="ORF">F7D09_1179</name>
</gene>
<keyword evidence="2" id="KW-0472">Membrane</keyword>
<proteinExistence type="predicted"/>